<keyword evidence="4" id="KW-1185">Reference proteome</keyword>
<feature type="chain" id="PRO_5047116047" evidence="2">
    <location>
        <begin position="19"/>
        <end position="423"/>
    </location>
</feature>
<evidence type="ECO:0000256" key="2">
    <source>
        <dbReference type="SAM" id="SignalP"/>
    </source>
</evidence>
<dbReference type="RefSeq" id="WP_255188971.1">
    <property type="nucleotide sequence ID" value="NZ_CP113517.1"/>
</dbReference>
<reference evidence="3" key="1">
    <citation type="submission" date="2022-11" db="EMBL/GenBank/DDBJ databases">
        <title>Methylomonas rapida sp. nov., Carotenoid-Producing Obligate Methanotrophs with High Growth Characteristics and Biotechnological Potential.</title>
        <authorList>
            <person name="Tikhonova E.N."/>
            <person name="Suleimanov R.Z."/>
            <person name="Miroshnikov K."/>
            <person name="Oshkin I.Y."/>
            <person name="Belova S.E."/>
            <person name="Danilova O.V."/>
            <person name="Ashikhmin A."/>
            <person name="Konopkin A."/>
            <person name="But S.Y."/>
            <person name="Khmelenina V.N."/>
            <person name="Kuznetsov N."/>
            <person name="Pimenov N.V."/>
            <person name="Dedysh S.N."/>
        </authorList>
    </citation>
    <scope>NUCLEOTIDE SEQUENCE</scope>
    <source>
        <strain evidence="3">MP1</strain>
    </source>
</reference>
<name>A0ABY7GG89_9GAMM</name>
<dbReference type="SUPFAM" id="SSF53850">
    <property type="entry name" value="Periplasmic binding protein-like II"/>
    <property type="match status" value="1"/>
</dbReference>
<protein>
    <submittedName>
        <fullName evidence="3">Extracellular solute-binding protein</fullName>
    </submittedName>
</protein>
<dbReference type="PANTHER" id="PTHR30006:SF24">
    <property type="entry name" value="SLL0237 PROTEIN"/>
    <property type="match status" value="1"/>
</dbReference>
<dbReference type="PANTHER" id="PTHR30006">
    <property type="entry name" value="THIAMINE-BINDING PERIPLASMIC PROTEIN-RELATED"/>
    <property type="match status" value="1"/>
</dbReference>
<dbReference type="EMBL" id="CP113517">
    <property type="protein sequence ID" value="WAR43982.1"/>
    <property type="molecule type" value="Genomic_DNA"/>
</dbReference>
<dbReference type="Gene3D" id="3.40.190.10">
    <property type="entry name" value="Periplasmic binding protein-like II"/>
    <property type="match status" value="2"/>
</dbReference>
<dbReference type="Proteomes" id="UP001162780">
    <property type="component" value="Chromosome"/>
</dbReference>
<accession>A0ABY7GG89</accession>
<keyword evidence="1 2" id="KW-0732">Signal</keyword>
<feature type="signal peptide" evidence="2">
    <location>
        <begin position="1"/>
        <end position="18"/>
    </location>
</feature>
<dbReference type="Pfam" id="PF13343">
    <property type="entry name" value="SBP_bac_6"/>
    <property type="match status" value="1"/>
</dbReference>
<evidence type="ECO:0000256" key="1">
    <source>
        <dbReference type="ARBA" id="ARBA00022729"/>
    </source>
</evidence>
<evidence type="ECO:0000313" key="3">
    <source>
        <dbReference type="EMBL" id="WAR43982.1"/>
    </source>
</evidence>
<evidence type="ECO:0000313" key="4">
    <source>
        <dbReference type="Proteomes" id="UP001162780"/>
    </source>
</evidence>
<organism evidence="3 4">
    <name type="scientific">Methylomonas rapida</name>
    <dbReference type="NCBI Taxonomy" id="2963939"/>
    <lineage>
        <taxon>Bacteria</taxon>
        <taxon>Pseudomonadati</taxon>
        <taxon>Pseudomonadota</taxon>
        <taxon>Gammaproteobacteria</taxon>
        <taxon>Methylococcales</taxon>
        <taxon>Methylococcaceae</taxon>
        <taxon>Methylomonas</taxon>
    </lineage>
</organism>
<proteinExistence type="predicted"/>
<gene>
    <name evidence="3" type="ORF">NM686_016630</name>
</gene>
<sequence>MRLAYVLIVALWSVVAQAKESLTVLTAYPEEVVSRFETAFEQAHPDIDVQILWRMPHDALPYLSQPEQGGVDVYWSATMRTFQALKRQGAWQKLVLADQGLPTHLGALPLADRDGFYRATEMAGYGFAVNPRYLKMHGLPLPGTWQDLADKRYQGHLALPVPSKVGFAPMMIDSVLQQYGWDQGWALLAEIVANARPVEAGSTFVTDILGAGERGIAPTIDFFTASAIANGAPLQFSYAQPVAYSPAHIAITRASKHSDAARQFLAFVLSEAGQKLLFHADIRKLPVRSDVYGAKPADYFDPFAASLAHPVIYDPETALPRLGLNNAVFDAMFTEHWPRVQALFDRLRQWEARGGDVAKAQRIRALLTGAPISAEQAHEQDLQALFAKRGGDANTEAKDRQWFEAMRKRYDEAEQLLNAAAQL</sequence>